<name>A0A976B2J4_9BURK</name>
<dbReference type="EMBL" id="OFTH01000047">
    <property type="protein sequence ID" value="SOZ72928.1"/>
    <property type="molecule type" value="Genomic_DNA"/>
</dbReference>
<dbReference type="Pfam" id="PF00126">
    <property type="entry name" value="HTH_1"/>
    <property type="match status" value="1"/>
</dbReference>
<dbReference type="InterPro" id="IPR036388">
    <property type="entry name" value="WH-like_DNA-bd_sf"/>
</dbReference>
<comment type="caution">
    <text evidence="6">The sequence shown here is derived from an EMBL/GenBank/DDBJ whole genome shotgun (WGS) entry which is preliminary data.</text>
</comment>
<protein>
    <recommendedName>
        <fullName evidence="5">HTH lysR-type domain-containing protein</fullName>
    </recommendedName>
</protein>
<dbReference type="GO" id="GO:0003700">
    <property type="term" value="F:DNA-binding transcription factor activity"/>
    <property type="evidence" value="ECO:0007669"/>
    <property type="project" value="InterPro"/>
</dbReference>
<gene>
    <name evidence="6" type="ORF">CBM2613_B50076</name>
</gene>
<dbReference type="GO" id="GO:0000976">
    <property type="term" value="F:transcription cis-regulatory region binding"/>
    <property type="evidence" value="ECO:0007669"/>
    <property type="project" value="TreeGrafter"/>
</dbReference>
<keyword evidence="2" id="KW-0805">Transcription regulation</keyword>
<organism evidence="6 7">
    <name type="scientific">Cupriavidus taiwanensis</name>
    <dbReference type="NCBI Taxonomy" id="164546"/>
    <lineage>
        <taxon>Bacteria</taxon>
        <taxon>Pseudomonadati</taxon>
        <taxon>Pseudomonadota</taxon>
        <taxon>Betaproteobacteria</taxon>
        <taxon>Burkholderiales</taxon>
        <taxon>Burkholderiaceae</taxon>
        <taxon>Cupriavidus</taxon>
    </lineage>
</organism>
<evidence type="ECO:0000313" key="7">
    <source>
        <dbReference type="Proteomes" id="UP000256952"/>
    </source>
</evidence>
<dbReference type="InterPro" id="IPR036390">
    <property type="entry name" value="WH_DNA-bd_sf"/>
</dbReference>
<accession>A0A976B2J4</accession>
<keyword evidence="3" id="KW-0238">DNA-binding</keyword>
<dbReference type="RefSeq" id="WP_116298484.1">
    <property type="nucleotide sequence ID" value="NZ_LT992560.1"/>
</dbReference>
<dbReference type="AlphaFoldDB" id="A0A976B2J4"/>
<dbReference type="PROSITE" id="PS50931">
    <property type="entry name" value="HTH_LYSR"/>
    <property type="match status" value="1"/>
</dbReference>
<keyword evidence="4" id="KW-0804">Transcription</keyword>
<dbReference type="InterPro" id="IPR000847">
    <property type="entry name" value="LysR_HTH_N"/>
</dbReference>
<evidence type="ECO:0000256" key="2">
    <source>
        <dbReference type="ARBA" id="ARBA00023015"/>
    </source>
</evidence>
<dbReference type="PANTHER" id="PTHR30126">
    <property type="entry name" value="HTH-TYPE TRANSCRIPTIONAL REGULATOR"/>
    <property type="match status" value="1"/>
</dbReference>
<dbReference type="PANTHER" id="PTHR30126:SF40">
    <property type="entry name" value="HTH-TYPE TRANSCRIPTIONAL REGULATOR GLTR"/>
    <property type="match status" value="1"/>
</dbReference>
<evidence type="ECO:0000313" key="6">
    <source>
        <dbReference type="EMBL" id="SOZ72928.1"/>
    </source>
</evidence>
<dbReference type="Gene3D" id="1.10.10.10">
    <property type="entry name" value="Winged helix-like DNA-binding domain superfamily/Winged helix DNA-binding domain"/>
    <property type="match status" value="1"/>
</dbReference>
<evidence type="ECO:0000256" key="4">
    <source>
        <dbReference type="ARBA" id="ARBA00023163"/>
    </source>
</evidence>
<feature type="domain" description="HTH lysR-type" evidence="5">
    <location>
        <begin position="17"/>
        <end position="74"/>
    </location>
</feature>
<dbReference type="SUPFAM" id="SSF46785">
    <property type="entry name" value="Winged helix' DNA-binding domain"/>
    <property type="match status" value="1"/>
</dbReference>
<comment type="similarity">
    <text evidence="1">Belongs to the LysR transcriptional regulatory family.</text>
</comment>
<reference evidence="6 7" key="1">
    <citation type="submission" date="2018-01" db="EMBL/GenBank/DDBJ databases">
        <authorList>
            <person name="Clerissi C."/>
        </authorList>
    </citation>
    <scope>NUCLEOTIDE SEQUENCE [LARGE SCALE GENOMIC DNA]</scope>
    <source>
        <strain evidence="6">Cupriavidus taiwanensis STM 8556</strain>
    </source>
</reference>
<proteinExistence type="inferred from homology"/>
<evidence type="ECO:0000256" key="1">
    <source>
        <dbReference type="ARBA" id="ARBA00009437"/>
    </source>
</evidence>
<evidence type="ECO:0000259" key="5">
    <source>
        <dbReference type="PROSITE" id="PS50931"/>
    </source>
</evidence>
<evidence type="ECO:0000256" key="3">
    <source>
        <dbReference type="ARBA" id="ARBA00023125"/>
    </source>
</evidence>
<dbReference type="Proteomes" id="UP000256952">
    <property type="component" value="Chromosome CBM2613_b"/>
</dbReference>
<sequence length="133" mass="14388">MVGKCSEGFRGTQAPEIDIEAVRLLVSINELRSFKGAAERYQMTVSNVSNRIRKLESDFGAQVLRRTTGTLDLTALGHRLVALGETIAQLAAAEVELAKIGSQFGGTLTVCLAEELIPWVTPLFNVVKQASVQ</sequence>